<dbReference type="Proteomes" id="UP000054047">
    <property type="component" value="Unassembled WGS sequence"/>
</dbReference>
<dbReference type="InterPro" id="IPR003892">
    <property type="entry name" value="CUE"/>
</dbReference>
<proteinExistence type="predicted"/>
<organism evidence="3 4">
    <name type="scientific">Ancylostoma duodenale</name>
    <dbReference type="NCBI Taxonomy" id="51022"/>
    <lineage>
        <taxon>Eukaryota</taxon>
        <taxon>Metazoa</taxon>
        <taxon>Ecdysozoa</taxon>
        <taxon>Nematoda</taxon>
        <taxon>Chromadorea</taxon>
        <taxon>Rhabditida</taxon>
        <taxon>Rhabditina</taxon>
        <taxon>Rhabditomorpha</taxon>
        <taxon>Strongyloidea</taxon>
        <taxon>Ancylostomatidae</taxon>
        <taxon>Ancylostomatinae</taxon>
        <taxon>Ancylostoma</taxon>
    </lineage>
</organism>
<gene>
    <name evidence="3" type="ORF">ANCDUO_00323</name>
</gene>
<sequence length="222" mass="24756">MSDAKDIKQCKTNAPAQPQQGLKIQCRLAFGLYSILNTLKLNAISPRQPHKNSKKYMFNTRTKSGLVMDYEATVKYLKCLFPKVSSEELCWAYIESDGDIDRAAGLILDGQYIAVKLQRAQDALHRHETDEAKECSANKSLTKECPSEGSSIYEDVPESPGSRLAKAKGHKVRHPSLPLCRIWFRKDQTHTPTSLHVILVMACRSRLSHSPGGVVLGWIGGF</sequence>
<dbReference type="GO" id="GO:0043130">
    <property type="term" value="F:ubiquitin binding"/>
    <property type="evidence" value="ECO:0007669"/>
    <property type="project" value="InterPro"/>
</dbReference>
<dbReference type="PROSITE" id="PS51140">
    <property type="entry name" value="CUE"/>
    <property type="match status" value="1"/>
</dbReference>
<keyword evidence="4" id="KW-1185">Reference proteome</keyword>
<dbReference type="AlphaFoldDB" id="A0A0C2E1S8"/>
<name>A0A0C2E1S8_9BILA</name>
<dbReference type="EMBL" id="KN726176">
    <property type="protein sequence ID" value="KIH69337.1"/>
    <property type="molecule type" value="Genomic_DNA"/>
</dbReference>
<reference evidence="3 4" key="1">
    <citation type="submission" date="2013-12" db="EMBL/GenBank/DDBJ databases">
        <title>Draft genome of the parsitic nematode Ancylostoma duodenale.</title>
        <authorList>
            <person name="Mitreva M."/>
        </authorList>
    </citation>
    <scope>NUCLEOTIDE SEQUENCE [LARGE SCALE GENOMIC DNA]</scope>
    <source>
        <strain evidence="3 4">Zhejiang</strain>
    </source>
</reference>
<evidence type="ECO:0000313" key="3">
    <source>
        <dbReference type="EMBL" id="KIH69337.1"/>
    </source>
</evidence>
<evidence type="ECO:0000313" key="4">
    <source>
        <dbReference type="Proteomes" id="UP000054047"/>
    </source>
</evidence>
<evidence type="ECO:0000256" key="1">
    <source>
        <dbReference type="SAM" id="MobiDB-lite"/>
    </source>
</evidence>
<accession>A0A0C2E1S8</accession>
<feature type="domain" description="CUE" evidence="2">
    <location>
        <begin position="69"/>
        <end position="112"/>
    </location>
</feature>
<evidence type="ECO:0000259" key="2">
    <source>
        <dbReference type="PROSITE" id="PS51140"/>
    </source>
</evidence>
<dbReference type="OrthoDB" id="5827917at2759"/>
<feature type="region of interest" description="Disordered" evidence="1">
    <location>
        <begin position="146"/>
        <end position="167"/>
    </location>
</feature>
<protein>
    <recommendedName>
        <fullName evidence="2">CUE domain-containing protein</fullName>
    </recommendedName>
</protein>